<sequence>MAAAASTKSAKPLATKTKTAKSNSKAAAKALAAHPSWKEMIAECITEHKSETRSGVSRATIKKFISEKYKIDIDGVNASQLNRAIAHGASSGVFALPKGPSGKVKLAPKNKPAPANEV</sequence>
<dbReference type="PROSITE" id="PS51504">
    <property type="entry name" value="H15"/>
    <property type="match status" value="1"/>
</dbReference>
<dbReference type="RefSeq" id="XP_040761238.1">
    <property type="nucleotide sequence ID" value="XM_040904801.1"/>
</dbReference>
<dbReference type="InParanoid" id="A0A165CVE2"/>
<gene>
    <name evidence="4" type="ORF">LAESUDRAFT_659398</name>
</gene>
<dbReference type="Proteomes" id="UP000076871">
    <property type="component" value="Unassembled WGS sequence"/>
</dbReference>
<dbReference type="GO" id="GO:0003677">
    <property type="term" value="F:DNA binding"/>
    <property type="evidence" value="ECO:0007669"/>
    <property type="project" value="InterPro"/>
</dbReference>
<dbReference type="GO" id="GO:0006334">
    <property type="term" value="P:nucleosome assembly"/>
    <property type="evidence" value="ECO:0007669"/>
    <property type="project" value="InterPro"/>
</dbReference>
<evidence type="ECO:0000313" key="4">
    <source>
        <dbReference type="EMBL" id="KZT03498.1"/>
    </source>
</evidence>
<reference evidence="4 5" key="1">
    <citation type="journal article" date="2016" name="Mol. Biol. Evol.">
        <title>Comparative Genomics of Early-Diverging Mushroom-Forming Fungi Provides Insights into the Origins of Lignocellulose Decay Capabilities.</title>
        <authorList>
            <person name="Nagy L.G."/>
            <person name="Riley R."/>
            <person name="Tritt A."/>
            <person name="Adam C."/>
            <person name="Daum C."/>
            <person name="Floudas D."/>
            <person name="Sun H."/>
            <person name="Yadav J.S."/>
            <person name="Pangilinan J."/>
            <person name="Larsson K.H."/>
            <person name="Matsuura K."/>
            <person name="Barry K."/>
            <person name="Labutti K."/>
            <person name="Kuo R."/>
            <person name="Ohm R.A."/>
            <person name="Bhattacharya S.S."/>
            <person name="Shirouzu T."/>
            <person name="Yoshinaga Y."/>
            <person name="Martin F.M."/>
            <person name="Grigoriev I.V."/>
            <person name="Hibbett D.S."/>
        </authorList>
    </citation>
    <scope>NUCLEOTIDE SEQUENCE [LARGE SCALE GENOMIC DNA]</scope>
    <source>
        <strain evidence="4 5">93-53</strain>
    </source>
</reference>
<feature type="region of interest" description="Disordered" evidence="2">
    <location>
        <begin position="1"/>
        <end position="27"/>
    </location>
</feature>
<dbReference type="GO" id="GO:0000786">
    <property type="term" value="C:nucleosome"/>
    <property type="evidence" value="ECO:0007669"/>
    <property type="project" value="InterPro"/>
</dbReference>
<dbReference type="STRING" id="1314785.A0A165CVE2"/>
<organism evidence="4 5">
    <name type="scientific">Laetiporus sulphureus 93-53</name>
    <dbReference type="NCBI Taxonomy" id="1314785"/>
    <lineage>
        <taxon>Eukaryota</taxon>
        <taxon>Fungi</taxon>
        <taxon>Dikarya</taxon>
        <taxon>Basidiomycota</taxon>
        <taxon>Agaricomycotina</taxon>
        <taxon>Agaricomycetes</taxon>
        <taxon>Polyporales</taxon>
        <taxon>Laetiporus</taxon>
    </lineage>
</organism>
<dbReference type="InterPro" id="IPR005818">
    <property type="entry name" value="Histone_H1/H5_H15"/>
</dbReference>
<protein>
    <recommendedName>
        <fullName evidence="1">Histone H1</fullName>
    </recommendedName>
</protein>
<accession>A0A165CVE2</accession>
<dbReference type="SUPFAM" id="SSF46785">
    <property type="entry name" value="Winged helix' DNA-binding domain"/>
    <property type="match status" value="1"/>
</dbReference>
<evidence type="ECO:0000313" key="5">
    <source>
        <dbReference type="Proteomes" id="UP000076871"/>
    </source>
</evidence>
<name>A0A165CVE2_9APHY</name>
<dbReference type="Gene3D" id="1.10.10.10">
    <property type="entry name" value="Winged helix-like DNA-binding domain superfamily/Winged helix DNA-binding domain"/>
    <property type="match status" value="1"/>
</dbReference>
<dbReference type="InterPro" id="IPR036390">
    <property type="entry name" value="WH_DNA-bd_sf"/>
</dbReference>
<keyword evidence="5" id="KW-1185">Reference proteome</keyword>
<evidence type="ECO:0000256" key="2">
    <source>
        <dbReference type="SAM" id="MobiDB-lite"/>
    </source>
</evidence>
<evidence type="ECO:0000256" key="1">
    <source>
        <dbReference type="ARBA" id="ARBA00020833"/>
    </source>
</evidence>
<dbReference type="GeneID" id="63821831"/>
<dbReference type="CDD" id="cd00073">
    <property type="entry name" value="H15"/>
    <property type="match status" value="1"/>
</dbReference>
<evidence type="ECO:0000259" key="3">
    <source>
        <dbReference type="PROSITE" id="PS51504"/>
    </source>
</evidence>
<feature type="domain" description="H15" evidence="3">
    <location>
        <begin position="33"/>
        <end position="108"/>
    </location>
</feature>
<dbReference type="SMART" id="SM00526">
    <property type="entry name" value="H15"/>
    <property type="match status" value="1"/>
</dbReference>
<dbReference type="OrthoDB" id="1110759at2759"/>
<dbReference type="AlphaFoldDB" id="A0A165CVE2"/>
<dbReference type="InterPro" id="IPR036388">
    <property type="entry name" value="WH-like_DNA-bd_sf"/>
</dbReference>
<feature type="region of interest" description="Disordered" evidence="2">
    <location>
        <begin position="97"/>
        <end position="118"/>
    </location>
</feature>
<dbReference type="EMBL" id="KV427643">
    <property type="protein sequence ID" value="KZT03498.1"/>
    <property type="molecule type" value="Genomic_DNA"/>
</dbReference>
<proteinExistence type="predicted"/>
<dbReference type="Pfam" id="PF00538">
    <property type="entry name" value="Linker_histone"/>
    <property type="match status" value="1"/>
</dbReference>